<dbReference type="SUPFAM" id="SSF52540">
    <property type="entry name" value="P-loop containing nucleoside triphosphate hydrolases"/>
    <property type="match status" value="1"/>
</dbReference>
<evidence type="ECO:0000256" key="1">
    <source>
        <dbReference type="ARBA" id="ARBA00001946"/>
    </source>
</evidence>
<dbReference type="NCBIfam" id="TIGR03598">
    <property type="entry name" value="GTPase_YsxC"/>
    <property type="match status" value="1"/>
</dbReference>
<reference evidence="9" key="1">
    <citation type="submission" date="2023-03" db="EMBL/GenBank/DDBJ databases">
        <authorList>
            <person name="Julca I."/>
        </authorList>
    </citation>
    <scope>NUCLEOTIDE SEQUENCE</scope>
</reference>
<evidence type="ECO:0000256" key="3">
    <source>
        <dbReference type="ARBA" id="ARBA00022723"/>
    </source>
</evidence>
<evidence type="ECO:0000256" key="6">
    <source>
        <dbReference type="ARBA" id="ARBA00023134"/>
    </source>
</evidence>
<organism evidence="9 10">
    <name type="scientific">Oldenlandia corymbosa var. corymbosa</name>
    <dbReference type="NCBI Taxonomy" id="529605"/>
    <lineage>
        <taxon>Eukaryota</taxon>
        <taxon>Viridiplantae</taxon>
        <taxon>Streptophyta</taxon>
        <taxon>Embryophyta</taxon>
        <taxon>Tracheophyta</taxon>
        <taxon>Spermatophyta</taxon>
        <taxon>Magnoliopsida</taxon>
        <taxon>eudicotyledons</taxon>
        <taxon>Gunneridae</taxon>
        <taxon>Pentapetalae</taxon>
        <taxon>asterids</taxon>
        <taxon>lamiids</taxon>
        <taxon>Gentianales</taxon>
        <taxon>Rubiaceae</taxon>
        <taxon>Rubioideae</taxon>
        <taxon>Spermacoceae</taxon>
        <taxon>Hedyotis-Oldenlandia complex</taxon>
        <taxon>Oldenlandia</taxon>
    </lineage>
</organism>
<comment type="cofactor">
    <cofactor evidence="1">
        <name>Mg(2+)</name>
        <dbReference type="ChEBI" id="CHEBI:18420"/>
    </cofactor>
</comment>
<dbReference type="Pfam" id="PF01926">
    <property type="entry name" value="MMR_HSR1"/>
    <property type="match status" value="1"/>
</dbReference>
<dbReference type="InterPro" id="IPR019987">
    <property type="entry name" value="GTP-bd_ribosome_bio_YsxC"/>
</dbReference>
<keyword evidence="3" id="KW-0479">Metal-binding</keyword>
<evidence type="ECO:0000259" key="8">
    <source>
        <dbReference type="PROSITE" id="PS51706"/>
    </source>
</evidence>
<dbReference type="HAMAP" id="MF_00321">
    <property type="entry name" value="GTPase_EngB"/>
    <property type="match status" value="1"/>
</dbReference>
<dbReference type="EMBL" id="OX459122">
    <property type="protein sequence ID" value="CAI9107124.1"/>
    <property type="molecule type" value="Genomic_DNA"/>
</dbReference>
<dbReference type="InterPro" id="IPR006073">
    <property type="entry name" value="GTP-bd"/>
</dbReference>
<gene>
    <name evidence="9" type="ORF">OLC1_LOCUS15511</name>
</gene>
<feature type="compositionally biased region" description="Basic and acidic residues" evidence="7">
    <location>
        <begin position="116"/>
        <end position="138"/>
    </location>
</feature>
<keyword evidence="4" id="KW-0547">Nucleotide-binding</keyword>
<dbReference type="PROSITE" id="PS51706">
    <property type="entry name" value="G_ENGB"/>
    <property type="match status" value="1"/>
</dbReference>
<feature type="compositionally biased region" description="Basic and acidic residues" evidence="7">
    <location>
        <begin position="217"/>
        <end position="231"/>
    </location>
</feature>
<dbReference type="GO" id="GO:0046872">
    <property type="term" value="F:metal ion binding"/>
    <property type="evidence" value="ECO:0007669"/>
    <property type="project" value="UniProtKB-KW"/>
</dbReference>
<dbReference type="InterPro" id="IPR005225">
    <property type="entry name" value="Small_GTP-bd"/>
</dbReference>
<dbReference type="PANTHER" id="PTHR47560:SF1">
    <property type="entry name" value="EXPRESSED PROTEIN"/>
    <property type="match status" value="1"/>
</dbReference>
<evidence type="ECO:0000256" key="2">
    <source>
        <dbReference type="ARBA" id="ARBA00009638"/>
    </source>
</evidence>
<keyword evidence="5" id="KW-0460">Magnesium</keyword>
<keyword evidence="6" id="KW-0342">GTP-binding</keyword>
<comment type="similarity">
    <text evidence="2">Belongs to the TRAFAC class TrmE-Era-EngA-EngB-Septin-like GTPase superfamily. EngB GTPase family.</text>
</comment>
<feature type="compositionally biased region" description="Basic and acidic residues" evidence="7">
    <location>
        <begin position="56"/>
        <end position="83"/>
    </location>
</feature>
<dbReference type="Proteomes" id="UP001161247">
    <property type="component" value="Chromosome 5"/>
</dbReference>
<keyword evidence="10" id="KW-1185">Reference proteome</keyword>
<dbReference type="GO" id="GO:0005525">
    <property type="term" value="F:GTP binding"/>
    <property type="evidence" value="ECO:0007669"/>
    <property type="project" value="UniProtKB-KW"/>
</dbReference>
<evidence type="ECO:0000256" key="7">
    <source>
        <dbReference type="SAM" id="MobiDB-lite"/>
    </source>
</evidence>
<accession>A0AAV1DJH7</accession>
<dbReference type="AlphaFoldDB" id="A0AAV1DJH7"/>
<dbReference type="PANTHER" id="PTHR47560">
    <property type="entry name" value="EXPRESSED PROTEIN"/>
    <property type="match status" value="1"/>
</dbReference>
<dbReference type="InterPro" id="IPR030393">
    <property type="entry name" value="G_ENGB_dom"/>
</dbReference>
<protein>
    <submittedName>
        <fullName evidence="9">OLC1v1006414C1</fullName>
    </submittedName>
</protein>
<feature type="region of interest" description="Disordered" evidence="7">
    <location>
        <begin position="1"/>
        <end position="236"/>
    </location>
</feature>
<evidence type="ECO:0000313" key="9">
    <source>
        <dbReference type="EMBL" id="CAI9107124.1"/>
    </source>
</evidence>
<evidence type="ECO:0000256" key="4">
    <source>
        <dbReference type="ARBA" id="ARBA00022741"/>
    </source>
</evidence>
<dbReference type="NCBIfam" id="TIGR00231">
    <property type="entry name" value="small_GTP"/>
    <property type="match status" value="1"/>
</dbReference>
<dbReference type="CDD" id="cd01876">
    <property type="entry name" value="YihA_EngB"/>
    <property type="match status" value="1"/>
</dbReference>
<dbReference type="InterPro" id="IPR027417">
    <property type="entry name" value="P-loop_NTPase"/>
</dbReference>
<evidence type="ECO:0000313" key="10">
    <source>
        <dbReference type="Proteomes" id="UP001161247"/>
    </source>
</evidence>
<sequence>MGLGRSLQGDKQENGLKLALQTDGGWRASASKKRGGRTSQRLESGGNGNASVSRAGESKGLKKYRSLGERDGKTWNNGQKKESLNFGKRRKTTRSNEERNFDGNGGKLRSKSVSRTRQDKRGDSTREERQTTNEKPSKFEQSSHYVSLAERKSYKKRREVSDKKNSGANVTTESVNDEVRNNKLKKISKSKSELIKQSEQERVTVLSGRSSKKVYNKKADTDESEEMDKQPEKKRRRIRIDPYDTSNKRLDDGMANNDIVQKKEEDSKGDEVKLSHNAQFRAIVPSPSILSFVEDNLLGRRREIEFRRAGYNIELSAPLDNIPHSSSSERERIEEAVFRNKLTFFAAAKISSSFPPPELPEIAFAGRSNVGKSSLLNALTRQWGVVRTSDKPGLTQTINFFKLASKLCLVDLPGYGFAYAKEDVKEAWEELVKEYVSTRFGLKRVCLLVDTKWGMKPRDHELIDLMERSQTKYQIVLTKTDIVFPIDVARRAMQIEEKLKGKKSAVQPVMMVSSKTGAGIRSLRTVLTKIARYVKP</sequence>
<feature type="compositionally biased region" description="Basic and acidic residues" evidence="7">
    <location>
        <begin position="190"/>
        <end position="202"/>
    </location>
</feature>
<dbReference type="Gene3D" id="3.40.50.300">
    <property type="entry name" value="P-loop containing nucleotide triphosphate hydrolases"/>
    <property type="match status" value="1"/>
</dbReference>
<evidence type="ECO:0000256" key="5">
    <source>
        <dbReference type="ARBA" id="ARBA00022842"/>
    </source>
</evidence>
<feature type="domain" description="EngB-type G" evidence="8">
    <location>
        <begin position="358"/>
        <end position="533"/>
    </location>
</feature>
<proteinExistence type="inferred from homology"/>
<name>A0AAV1DJH7_OLDCO</name>